<dbReference type="HOGENOM" id="CLU_2108750_0_0_1"/>
<evidence type="ECO:0000313" key="2">
    <source>
        <dbReference type="Proteomes" id="UP000053789"/>
    </source>
</evidence>
<organism evidence="1 2">
    <name type="scientific">Cladophialophora bantiana (strain ATCC 10958 / CBS 173.52 / CDC B-1940 / NIH 8579)</name>
    <name type="common">Xylohypha bantiana</name>
    <dbReference type="NCBI Taxonomy" id="1442370"/>
    <lineage>
        <taxon>Eukaryota</taxon>
        <taxon>Fungi</taxon>
        <taxon>Dikarya</taxon>
        <taxon>Ascomycota</taxon>
        <taxon>Pezizomycotina</taxon>
        <taxon>Eurotiomycetes</taxon>
        <taxon>Chaetothyriomycetidae</taxon>
        <taxon>Chaetothyriales</taxon>
        <taxon>Herpotrichiellaceae</taxon>
        <taxon>Cladophialophora</taxon>
    </lineage>
</organism>
<proteinExistence type="predicted"/>
<gene>
    <name evidence="1" type="ORF">Z519_09666</name>
</gene>
<keyword evidence="2" id="KW-1185">Reference proteome</keyword>
<dbReference type="RefSeq" id="XP_016616179.1">
    <property type="nucleotide sequence ID" value="XM_016767387.1"/>
</dbReference>
<accession>A0A0D2HFJ8</accession>
<reference evidence="1" key="1">
    <citation type="submission" date="2015-01" db="EMBL/GenBank/DDBJ databases">
        <title>The Genome Sequence of Cladophialophora bantiana CBS 173.52.</title>
        <authorList>
            <consortium name="The Broad Institute Genomics Platform"/>
            <person name="Cuomo C."/>
            <person name="de Hoog S."/>
            <person name="Gorbushina A."/>
            <person name="Stielow B."/>
            <person name="Teixiera M."/>
            <person name="Abouelleil A."/>
            <person name="Chapman S.B."/>
            <person name="Priest M."/>
            <person name="Young S.K."/>
            <person name="Wortman J."/>
            <person name="Nusbaum C."/>
            <person name="Birren B."/>
        </authorList>
    </citation>
    <scope>NUCLEOTIDE SEQUENCE [LARGE SCALE GENOMIC DNA]</scope>
    <source>
        <strain evidence="1">CBS 173.52</strain>
    </source>
</reference>
<dbReference type="AlphaFoldDB" id="A0A0D2HFJ8"/>
<name>A0A0D2HFJ8_CLAB1</name>
<dbReference type="Proteomes" id="UP000053789">
    <property type="component" value="Unassembled WGS sequence"/>
</dbReference>
<dbReference type="EMBL" id="KN846995">
    <property type="protein sequence ID" value="KIW89510.1"/>
    <property type="molecule type" value="Genomic_DNA"/>
</dbReference>
<sequence length="115" mass="12465">MSEKSGDHGTALQLRSPDESKSCIRLGLETYVKILLLLMPSQKCDCSSTRFSPTLSTRIVSTAIAKPSPDMSTDYGRMGSAVLSIDEHSREPAQTWNYTKKTLGAGRTLQPGSVS</sequence>
<dbReference type="VEuPathDB" id="FungiDB:Z519_09666"/>
<dbReference type="GeneID" id="27702594"/>
<evidence type="ECO:0000313" key="1">
    <source>
        <dbReference type="EMBL" id="KIW89510.1"/>
    </source>
</evidence>
<protein>
    <submittedName>
        <fullName evidence="1">Uncharacterized protein</fullName>
    </submittedName>
</protein>